<dbReference type="SUPFAM" id="SSF158573">
    <property type="entry name" value="GINS helical bundle-like"/>
    <property type="match status" value="1"/>
</dbReference>
<gene>
    <name evidence="3" type="ORF">niasHT_011045</name>
</gene>
<comment type="function">
    <text evidence="1">The GINS complex plays an essential role in the initiation of DNA replication.</text>
</comment>
<comment type="similarity">
    <text evidence="1">Belongs to the GINS3/PSF3 family.</text>
</comment>
<keyword evidence="1" id="KW-0235">DNA replication</keyword>
<dbReference type="PANTHER" id="PTHR22768:SF0">
    <property type="entry name" value="DNA REPLICATION COMPLEX GINS PROTEIN PSF3"/>
    <property type="match status" value="1"/>
</dbReference>
<evidence type="ECO:0000256" key="2">
    <source>
        <dbReference type="SAM" id="MobiDB-lite"/>
    </source>
</evidence>
<sequence>MNSIGCSSSSNGPSSVMPSSSADYSADRSLPSSSSVIFQQFTIDQRHFVDEDYFSLESIFATNTNICCTFESKTPPALFPLLGRKAPEVISEKGYRANVPAWLVPAVDHICSFSVPTVYNSVNRDVIHAGAQSVNLEQLQRHYYTLGTFICRLVPGEQARHIALALLSAFTQRIGRIVRDCTNTGAKPTRLDETEKRIFWTMQRTEHRKGLWMGNRREDEGRHRRATKRKHCGGISTLLSVKNC</sequence>
<comment type="subcellular location">
    <subcellularLocation>
        <location evidence="1">Nucleus</location>
    </subcellularLocation>
</comment>
<evidence type="ECO:0000313" key="4">
    <source>
        <dbReference type="Proteomes" id="UP001620626"/>
    </source>
</evidence>
<protein>
    <recommendedName>
        <fullName evidence="1">DNA replication complex GINS protein PSF3</fullName>
    </recommendedName>
</protein>
<dbReference type="InterPro" id="IPR010492">
    <property type="entry name" value="GINS_Psf3"/>
</dbReference>
<accession>A0ABD2L940</accession>
<dbReference type="EMBL" id="JBICBT010000492">
    <property type="protein sequence ID" value="KAL3111758.1"/>
    <property type="molecule type" value="Genomic_DNA"/>
</dbReference>
<dbReference type="PANTHER" id="PTHR22768">
    <property type="entry name" value="DNA REPLICATION COMPLEX GINS PROTEIN PSF3"/>
    <property type="match status" value="1"/>
</dbReference>
<dbReference type="InterPro" id="IPR038437">
    <property type="entry name" value="GINS_Psf3_sf"/>
</dbReference>
<comment type="caution">
    <text evidence="3">The sequence shown here is derived from an EMBL/GenBank/DDBJ whole genome shotgun (WGS) entry which is preliminary data.</text>
</comment>
<reference evidence="3 4" key="1">
    <citation type="submission" date="2024-10" db="EMBL/GenBank/DDBJ databases">
        <authorList>
            <person name="Kim D."/>
        </authorList>
    </citation>
    <scope>NUCLEOTIDE SEQUENCE [LARGE SCALE GENOMIC DNA]</scope>
    <source>
        <strain evidence="3">BH-2024</strain>
    </source>
</reference>
<name>A0ABD2L940_9BILA</name>
<evidence type="ECO:0000256" key="1">
    <source>
        <dbReference type="RuleBase" id="RU367161"/>
    </source>
</evidence>
<dbReference type="AlphaFoldDB" id="A0ABD2L940"/>
<dbReference type="GO" id="GO:0000811">
    <property type="term" value="C:GINS complex"/>
    <property type="evidence" value="ECO:0007669"/>
    <property type="project" value="UniProtKB-UniRule"/>
</dbReference>
<proteinExistence type="inferred from homology"/>
<dbReference type="CDD" id="cd11713">
    <property type="entry name" value="GINS_A_psf3"/>
    <property type="match status" value="1"/>
</dbReference>
<feature type="region of interest" description="Disordered" evidence="2">
    <location>
        <begin position="1"/>
        <end position="23"/>
    </location>
</feature>
<organism evidence="3 4">
    <name type="scientific">Heterodera trifolii</name>
    <dbReference type="NCBI Taxonomy" id="157864"/>
    <lineage>
        <taxon>Eukaryota</taxon>
        <taxon>Metazoa</taxon>
        <taxon>Ecdysozoa</taxon>
        <taxon>Nematoda</taxon>
        <taxon>Chromadorea</taxon>
        <taxon>Rhabditida</taxon>
        <taxon>Tylenchina</taxon>
        <taxon>Tylenchomorpha</taxon>
        <taxon>Tylenchoidea</taxon>
        <taxon>Heteroderidae</taxon>
        <taxon>Heteroderinae</taxon>
        <taxon>Heterodera</taxon>
    </lineage>
</organism>
<dbReference type="InterPro" id="IPR036224">
    <property type="entry name" value="GINS_bundle-like_dom_sf"/>
</dbReference>
<dbReference type="Proteomes" id="UP001620626">
    <property type="component" value="Unassembled WGS sequence"/>
</dbReference>
<dbReference type="SUPFAM" id="SSF160059">
    <property type="entry name" value="PriA/YqbF domain"/>
    <property type="match status" value="1"/>
</dbReference>
<dbReference type="Gene3D" id="1.20.58.2050">
    <property type="match status" value="1"/>
</dbReference>
<comment type="subunit">
    <text evidence="1">Component of the GINS complex.</text>
</comment>
<evidence type="ECO:0000313" key="3">
    <source>
        <dbReference type="EMBL" id="KAL3111758.1"/>
    </source>
</evidence>
<keyword evidence="1" id="KW-0539">Nucleus</keyword>
<keyword evidence="4" id="KW-1185">Reference proteome</keyword>
<feature type="compositionally biased region" description="Low complexity" evidence="2">
    <location>
        <begin position="1"/>
        <end position="21"/>
    </location>
</feature>
<dbReference type="GO" id="GO:0006260">
    <property type="term" value="P:DNA replication"/>
    <property type="evidence" value="ECO:0007669"/>
    <property type="project" value="UniProtKB-UniRule"/>
</dbReference>